<dbReference type="GO" id="GO:0005524">
    <property type="term" value="F:ATP binding"/>
    <property type="evidence" value="ECO:0007669"/>
    <property type="project" value="UniProtKB-KW"/>
</dbReference>
<dbReference type="PANTHER" id="PTHR47957">
    <property type="entry name" value="ATP-DEPENDENT HELICASE HRQ1"/>
    <property type="match status" value="1"/>
</dbReference>
<evidence type="ECO:0000256" key="4">
    <source>
        <dbReference type="SAM" id="MobiDB-lite"/>
    </source>
</evidence>
<keyword evidence="7" id="KW-0378">Hydrolase</keyword>
<evidence type="ECO:0000259" key="6">
    <source>
        <dbReference type="PROSITE" id="PS51194"/>
    </source>
</evidence>
<evidence type="ECO:0000256" key="1">
    <source>
        <dbReference type="ARBA" id="ARBA00022741"/>
    </source>
</evidence>
<accession>A0A426TX97</accession>
<feature type="domain" description="Helicase ATP-binding" evidence="5">
    <location>
        <begin position="101"/>
        <end position="316"/>
    </location>
</feature>
<dbReference type="GO" id="GO:0003676">
    <property type="term" value="F:nucleic acid binding"/>
    <property type="evidence" value="ECO:0007669"/>
    <property type="project" value="InterPro"/>
</dbReference>
<dbReference type="Pfam" id="PF00270">
    <property type="entry name" value="DEAD"/>
    <property type="match status" value="1"/>
</dbReference>
<feature type="compositionally biased region" description="Basic residues" evidence="4">
    <location>
        <begin position="1491"/>
        <end position="1507"/>
    </location>
</feature>
<dbReference type="Pfam" id="PF09369">
    <property type="entry name" value="MZB"/>
    <property type="match status" value="1"/>
</dbReference>
<comment type="caution">
    <text evidence="7">The sequence shown here is derived from an EMBL/GenBank/DDBJ whole genome shotgun (WGS) entry which is preliminary data.</text>
</comment>
<dbReference type="SUPFAM" id="SSF52540">
    <property type="entry name" value="P-loop containing nucleoside triphosphate hydrolases"/>
    <property type="match status" value="2"/>
</dbReference>
<reference evidence="7 8" key="1">
    <citation type="submission" date="2018-12" db="EMBL/GenBank/DDBJ databases">
        <title>Genome Sequence of Candidatus Viridilinea halotolerans isolated from saline sulfide-rich spring.</title>
        <authorList>
            <person name="Grouzdev D.S."/>
            <person name="Burganskaya E.I."/>
            <person name="Krutkina M.S."/>
            <person name="Sukhacheva M.V."/>
            <person name="Gorlenko V.M."/>
        </authorList>
    </citation>
    <scope>NUCLEOTIDE SEQUENCE [LARGE SCALE GENOMIC DNA]</scope>
    <source>
        <strain evidence="7">Chok-6</strain>
    </source>
</reference>
<dbReference type="Pfam" id="PF00271">
    <property type="entry name" value="Helicase_C"/>
    <property type="match status" value="1"/>
</dbReference>
<keyword evidence="7" id="KW-0347">Helicase</keyword>
<dbReference type="SMART" id="SM00490">
    <property type="entry name" value="HELICc"/>
    <property type="match status" value="1"/>
</dbReference>
<dbReference type="GO" id="GO:0036297">
    <property type="term" value="P:interstrand cross-link repair"/>
    <property type="evidence" value="ECO:0007669"/>
    <property type="project" value="TreeGrafter"/>
</dbReference>
<feature type="domain" description="Helicase C-terminal" evidence="6">
    <location>
        <begin position="952"/>
        <end position="1141"/>
    </location>
</feature>
<dbReference type="InterPro" id="IPR014001">
    <property type="entry name" value="Helicase_ATP-bd"/>
</dbReference>
<dbReference type="InterPro" id="IPR001650">
    <property type="entry name" value="Helicase_C-like"/>
</dbReference>
<dbReference type="SMART" id="SM00487">
    <property type="entry name" value="DEXDc"/>
    <property type="match status" value="1"/>
</dbReference>
<keyword evidence="1" id="KW-0547">Nucleotide-binding</keyword>
<protein>
    <submittedName>
        <fullName evidence="7">DEAD/DEAH box helicase</fullName>
    </submittedName>
</protein>
<dbReference type="InterPro" id="IPR027417">
    <property type="entry name" value="P-loop_NTPase"/>
</dbReference>
<organism evidence="7 8">
    <name type="scientific">Candidatus Viridilinea halotolerans</name>
    <dbReference type="NCBI Taxonomy" id="2491704"/>
    <lineage>
        <taxon>Bacteria</taxon>
        <taxon>Bacillati</taxon>
        <taxon>Chloroflexota</taxon>
        <taxon>Chloroflexia</taxon>
        <taxon>Chloroflexales</taxon>
        <taxon>Chloroflexineae</taxon>
        <taxon>Oscillochloridaceae</taxon>
        <taxon>Candidatus Viridilinea</taxon>
    </lineage>
</organism>
<dbReference type="PANTHER" id="PTHR47957:SF3">
    <property type="entry name" value="ATP-DEPENDENT HELICASE HRQ1"/>
    <property type="match status" value="1"/>
</dbReference>
<evidence type="ECO:0000259" key="5">
    <source>
        <dbReference type="PROSITE" id="PS51192"/>
    </source>
</evidence>
<dbReference type="Gene3D" id="3.40.50.300">
    <property type="entry name" value="P-loop containing nucleotide triphosphate hydrolases"/>
    <property type="match status" value="2"/>
</dbReference>
<dbReference type="GO" id="GO:0006289">
    <property type="term" value="P:nucleotide-excision repair"/>
    <property type="evidence" value="ECO:0007669"/>
    <property type="project" value="TreeGrafter"/>
</dbReference>
<dbReference type="PROSITE" id="PS51194">
    <property type="entry name" value="HELICASE_CTER"/>
    <property type="match status" value="1"/>
</dbReference>
<dbReference type="GO" id="GO:0043138">
    <property type="term" value="F:3'-5' DNA helicase activity"/>
    <property type="evidence" value="ECO:0007669"/>
    <property type="project" value="TreeGrafter"/>
</dbReference>
<dbReference type="InterPro" id="IPR011545">
    <property type="entry name" value="DEAD/DEAH_box_helicase_dom"/>
</dbReference>
<name>A0A426TX97_9CHLR</name>
<dbReference type="InterPro" id="IPR018973">
    <property type="entry name" value="MZB"/>
</dbReference>
<dbReference type="EMBL" id="RSAS01000535">
    <property type="protein sequence ID" value="RRR70302.1"/>
    <property type="molecule type" value="Genomic_DNA"/>
</dbReference>
<feature type="coiled-coil region" evidence="3">
    <location>
        <begin position="1227"/>
        <end position="1254"/>
    </location>
</feature>
<dbReference type="Proteomes" id="UP000280307">
    <property type="component" value="Unassembled WGS sequence"/>
</dbReference>
<proteinExistence type="predicted"/>
<evidence type="ECO:0000256" key="3">
    <source>
        <dbReference type="SAM" id="Coils"/>
    </source>
</evidence>
<evidence type="ECO:0000256" key="2">
    <source>
        <dbReference type="ARBA" id="ARBA00022840"/>
    </source>
</evidence>
<evidence type="ECO:0000313" key="8">
    <source>
        <dbReference type="Proteomes" id="UP000280307"/>
    </source>
</evidence>
<keyword evidence="3" id="KW-0175">Coiled coil</keyword>
<evidence type="ECO:0000313" key="7">
    <source>
        <dbReference type="EMBL" id="RRR70302.1"/>
    </source>
</evidence>
<gene>
    <name evidence="7" type="ORF">EI684_13555</name>
</gene>
<keyword evidence="2" id="KW-0067">ATP-binding</keyword>
<dbReference type="PROSITE" id="PS51192">
    <property type="entry name" value="HELICASE_ATP_BIND_1"/>
    <property type="match status" value="1"/>
</dbReference>
<feature type="region of interest" description="Disordered" evidence="4">
    <location>
        <begin position="1485"/>
        <end position="1510"/>
    </location>
</feature>
<sequence>MQSLHPLHTTEHLRATYLRYLKTIYPFRNSQLRAAFAQALETPERLVKGPLIEAAPPFQQGRSLEELVAAGVLHADFQQLCSDPALPWQRPLHLHQEQALSHVVQRERNVIVATGTGSGKTESFLLPILDHLLREQTAGTLAEPGVRALLLYPMNALANDQLKRLRRILAHYPAITFGRYTGETEEKYEYAEQRFYDQFPDEELNKNELIDRQTMRATPPHLLLTNYAMLEYLLLRPEDCSFFDGASGRHWRFIVLDEAHIYDGANGIEIAMLLRRLKERVVDSTEGRLRCIATSATLGRGRADFPAAAQYAANLFGEPFAWEPDDPAQQDVVAASRVPVAQLGATWGKPDPQCYGALRQTISALPDRADLVTALDQLEQATATYLDHNLRRAARQAAQQCWQHALTNEQPTARSAPLDHALDAWCYTVLCGDEHLRHLRDLLEKQPMLLAAAAPQIFPAAAAPTDYLVDLIDLAVRARPEPDTLALLPARYHVFARSLEGAFACLNQHAHADGQHHIFLSRHERCPECAAHVVELASCSRCGATYIVGRSLPGENGQRTLSQLAASDALFEGNKVYFLLNAQANDDDEDERAAAGDDLNEDPQELGGYSCCLRCGTLAAGADPGCRCGSEALPVALREVPLNAADEPKACIECGARSSNTLIYRFLTGQDAPVSVLATALYQHLPPSRDEASQALPGAGRKLLIFSDSRQDAAFFAPYIERTYNQVLQRRLLLKTIQEHPDGPACNVRLQDLVAPLCKQAEAAQCFTQQQSSVERRRIVATWLQQELMATDRRISLEGLGLLAMRLVRPERWRAPQALMQAPWHLSDDEVWTLLALLLDTLRQQAAVTIHEDVDIKSEAFAPRNDEIFVRGHGSSGRERILSWEPVRGRNKRLDLLERLLARLQPAMDAATRATFARDALKGIWTHLTEPRSCWQHHLVSRRHKTAGSIYQLSHAFWEYLPLASANFLRCPTCGSMSAWNLHGLCPTNRCAGILEPLDANDPLLVSNHYRNLYLTMHPIPLSAEEHTAQWISEEAGKIQERFVNGEINILSCSTTFELGVDVGDLQTVLMRNVPPTTANYVQRAGRAGRRTDTAAFVLTYAQRRSHDLTHYSEPERIVAGRVNPPRIGLNNAKIARRHMQAVLIAAFFRERYQTAGQNFKKVGDFFQAPGEATSGSALLMSFATTQPPAVLASLRRIVPPAIQAELGLETWNWLRTPDGDGLLDLVEMATLEISEELQRYQALEEEAAAARQYNQSKHYLYVGNTIRGRSLLGFLGSRNILPKYGFPTDLVELKTNHLSIPDASRVELQRDLRIAIAEYAPGAELVAAKRVWVGAGLYKQPQKDWRTFSYAICAGCGRFHLDTSNAANLTVCAACGEQLGKHPRLHGTFIKPEFGFVAADKPKASGENRPRRSYASRVYFAEYAPGSNGAQSQTELTTVAELSGEHGIVQQRYSRFGRLVLVNAGPQGRGFQICQTCGYAQPVPETPPAGRRKQSKPKPQKHSHLLKGHECTGPMHPYHLGHDFLTDVVELRFLGTGAAANHDTLWRSLVYALLEGAAQGLGIRRDDLDGTLYRYTAGAAPAIILYDNVPGGAGHVRYIAEELQQVVTSAAQRVARDCCGPETSCYECLRNFRNQPYHDLLQRGVVRDFLAALLAEERAGREH</sequence>